<dbReference type="SUPFAM" id="SSF54427">
    <property type="entry name" value="NTF2-like"/>
    <property type="match status" value="1"/>
</dbReference>
<dbReference type="Gene3D" id="3.10.450.50">
    <property type="match status" value="1"/>
</dbReference>
<organism evidence="2 3">
    <name type="scientific">Trebonia kvetii</name>
    <dbReference type="NCBI Taxonomy" id="2480626"/>
    <lineage>
        <taxon>Bacteria</taxon>
        <taxon>Bacillati</taxon>
        <taxon>Actinomycetota</taxon>
        <taxon>Actinomycetes</taxon>
        <taxon>Streptosporangiales</taxon>
        <taxon>Treboniaceae</taxon>
        <taxon>Trebonia</taxon>
    </lineage>
</organism>
<gene>
    <name evidence="2" type="ORF">EAS64_23950</name>
</gene>
<evidence type="ECO:0000313" key="3">
    <source>
        <dbReference type="Proteomes" id="UP000460272"/>
    </source>
</evidence>
<proteinExistence type="predicted"/>
<comment type="caution">
    <text evidence="2">The sequence shown here is derived from an EMBL/GenBank/DDBJ whole genome shotgun (WGS) entry which is preliminary data.</text>
</comment>
<dbReference type="OrthoDB" id="3782893at2"/>
<evidence type="ECO:0000313" key="2">
    <source>
        <dbReference type="EMBL" id="TVZ03447.1"/>
    </source>
</evidence>
<dbReference type="EMBL" id="RPFW01000004">
    <property type="protein sequence ID" value="TVZ03447.1"/>
    <property type="molecule type" value="Genomic_DNA"/>
</dbReference>
<dbReference type="AlphaFoldDB" id="A0A6P2BXK6"/>
<dbReference type="InterPro" id="IPR032710">
    <property type="entry name" value="NTF2-like_dom_sf"/>
</dbReference>
<keyword evidence="3" id="KW-1185">Reference proteome</keyword>
<name>A0A6P2BXK6_9ACTN</name>
<feature type="region of interest" description="Disordered" evidence="1">
    <location>
        <begin position="45"/>
        <end position="64"/>
    </location>
</feature>
<protein>
    <recommendedName>
        <fullName evidence="4">Nuclear transport factor 2 family protein</fullName>
    </recommendedName>
</protein>
<dbReference type="Proteomes" id="UP000460272">
    <property type="component" value="Unassembled WGS sequence"/>
</dbReference>
<evidence type="ECO:0008006" key="4">
    <source>
        <dbReference type="Google" id="ProtNLM"/>
    </source>
</evidence>
<sequence>MSAHDVVAEYWAAAEARDWDRFGALLADDVLYRGPQARELVRALQSGDSGSRGPTAFRDHRDQAGRGGLACGPCDRGVVTAW</sequence>
<evidence type="ECO:0000256" key="1">
    <source>
        <dbReference type="SAM" id="MobiDB-lite"/>
    </source>
</evidence>
<reference evidence="2 3" key="1">
    <citation type="submission" date="2018-11" db="EMBL/GenBank/DDBJ databases">
        <title>Trebonia kvetii gen.nov., sp.nov., a novel acidophilic actinobacterium, and proposal of the new actinobacterial family Treboniaceae fam. nov.</title>
        <authorList>
            <person name="Rapoport D."/>
            <person name="Sagova-Mareckova M."/>
            <person name="Sedlacek I."/>
            <person name="Provaznik J."/>
            <person name="Kralova S."/>
            <person name="Pavlinic D."/>
            <person name="Benes V."/>
            <person name="Kopecky J."/>
        </authorList>
    </citation>
    <scope>NUCLEOTIDE SEQUENCE [LARGE SCALE GENOMIC DNA]</scope>
    <source>
        <strain evidence="2 3">15Tr583</strain>
    </source>
</reference>
<accession>A0A6P2BXK6</accession>